<dbReference type="AlphaFoldDB" id="A0A9P4LGT0"/>
<evidence type="ECO:0000256" key="7">
    <source>
        <dbReference type="ARBA" id="ARBA00023061"/>
    </source>
</evidence>
<organism evidence="9 10">
    <name type="scientific">Setomelanomma holmii</name>
    <dbReference type="NCBI Taxonomy" id="210430"/>
    <lineage>
        <taxon>Eukaryota</taxon>
        <taxon>Fungi</taxon>
        <taxon>Dikarya</taxon>
        <taxon>Ascomycota</taxon>
        <taxon>Pezizomycotina</taxon>
        <taxon>Dothideomycetes</taxon>
        <taxon>Pleosporomycetidae</taxon>
        <taxon>Pleosporales</taxon>
        <taxon>Pleosporineae</taxon>
        <taxon>Phaeosphaeriaceae</taxon>
        <taxon>Setomelanomma</taxon>
    </lineage>
</organism>
<dbReference type="PANTHER" id="PTHR35524:SF1">
    <property type="entry name" value="ALPHA-ACETOLACTATE DECARBOXYLASE"/>
    <property type="match status" value="1"/>
</dbReference>
<evidence type="ECO:0000256" key="1">
    <source>
        <dbReference type="ARBA" id="ARBA00001784"/>
    </source>
</evidence>
<keyword evidence="10" id="KW-1185">Reference proteome</keyword>
<keyword evidence="7" id="KW-0005">Acetoin biosynthesis</keyword>
<evidence type="ECO:0000256" key="3">
    <source>
        <dbReference type="ARBA" id="ARBA00007106"/>
    </source>
</evidence>
<name>A0A9P4LGT0_9PLEO</name>
<reference evidence="9" key="1">
    <citation type="journal article" date="2020" name="Stud. Mycol.">
        <title>101 Dothideomycetes genomes: a test case for predicting lifestyles and emergence of pathogens.</title>
        <authorList>
            <person name="Haridas S."/>
            <person name="Albert R."/>
            <person name="Binder M."/>
            <person name="Bloem J."/>
            <person name="Labutti K."/>
            <person name="Salamov A."/>
            <person name="Andreopoulos B."/>
            <person name="Baker S."/>
            <person name="Barry K."/>
            <person name="Bills G."/>
            <person name="Bluhm B."/>
            <person name="Cannon C."/>
            <person name="Castanera R."/>
            <person name="Culley D."/>
            <person name="Daum C."/>
            <person name="Ezra D."/>
            <person name="Gonzalez J."/>
            <person name="Henrissat B."/>
            <person name="Kuo A."/>
            <person name="Liang C."/>
            <person name="Lipzen A."/>
            <person name="Lutzoni F."/>
            <person name="Magnuson J."/>
            <person name="Mondo S."/>
            <person name="Nolan M."/>
            <person name="Ohm R."/>
            <person name="Pangilinan J."/>
            <person name="Park H.-J."/>
            <person name="Ramirez L."/>
            <person name="Alfaro M."/>
            <person name="Sun H."/>
            <person name="Tritt A."/>
            <person name="Yoshinaga Y."/>
            <person name="Zwiers L.-H."/>
            <person name="Turgeon B."/>
            <person name="Goodwin S."/>
            <person name="Spatafora J."/>
            <person name="Crous P."/>
            <person name="Grigoriev I."/>
        </authorList>
    </citation>
    <scope>NUCLEOTIDE SEQUENCE</scope>
    <source>
        <strain evidence="9">CBS 110217</strain>
    </source>
</reference>
<dbReference type="GO" id="GO:0047605">
    <property type="term" value="F:acetolactate decarboxylase activity"/>
    <property type="evidence" value="ECO:0007669"/>
    <property type="project" value="UniProtKB-EC"/>
</dbReference>
<dbReference type="PANTHER" id="PTHR35524">
    <property type="entry name" value="ALPHA-ACETOLACTATE DECARBOXYLASE"/>
    <property type="match status" value="1"/>
</dbReference>
<evidence type="ECO:0000256" key="6">
    <source>
        <dbReference type="ARBA" id="ARBA00022793"/>
    </source>
</evidence>
<evidence type="ECO:0000256" key="8">
    <source>
        <dbReference type="ARBA" id="ARBA00023239"/>
    </source>
</evidence>
<evidence type="ECO:0000256" key="4">
    <source>
        <dbReference type="ARBA" id="ARBA00013204"/>
    </source>
</evidence>
<sequence>MVGSIPNDIFQFSTHAALAAHFNTGQPRTADLTSHGTDGIGVYEDGHLMILLGQQAYAIRQDGTAVSAPQNARLPFAMVTTYQPTYRVQLPGLSFEGLEDLIGSEELGPAKAVNTLTPFKIYAAFASVSFEEGGQWKGRSGTMFGFVVPKWMREMSGPRIHAHFLDEDETKGGKLTDFEIEEAFTLTFAKCGRFHLGFPQGPEWEDVKLSRD</sequence>
<dbReference type="Gene3D" id="3.30.1330.80">
    <property type="entry name" value="Hypothetical protein, similar to alpha- acetolactate decarboxylase, domain 2"/>
    <property type="match status" value="2"/>
</dbReference>
<dbReference type="EMBL" id="ML978345">
    <property type="protein sequence ID" value="KAF2023489.1"/>
    <property type="molecule type" value="Genomic_DNA"/>
</dbReference>
<protein>
    <recommendedName>
        <fullName evidence="5">Alpha-acetolactate decarboxylase</fullName>
        <ecNumber evidence="4">4.1.1.5</ecNumber>
    </recommendedName>
</protein>
<evidence type="ECO:0000256" key="5">
    <source>
        <dbReference type="ARBA" id="ARBA00020164"/>
    </source>
</evidence>
<dbReference type="Pfam" id="PF03306">
    <property type="entry name" value="AAL_decarboxy"/>
    <property type="match status" value="2"/>
</dbReference>
<evidence type="ECO:0000313" key="10">
    <source>
        <dbReference type="Proteomes" id="UP000799777"/>
    </source>
</evidence>
<keyword evidence="6" id="KW-0210">Decarboxylase</keyword>
<comment type="caution">
    <text evidence="9">The sequence shown here is derived from an EMBL/GenBank/DDBJ whole genome shotgun (WGS) entry which is preliminary data.</text>
</comment>
<keyword evidence="8" id="KW-0456">Lyase</keyword>
<evidence type="ECO:0000256" key="2">
    <source>
        <dbReference type="ARBA" id="ARBA00005170"/>
    </source>
</evidence>
<proteinExistence type="inferred from homology"/>
<comment type="similarity">
    <text evidence="3">Belongs to the alpha-acetolactate decarboxylase family.</text>
</comment>
<dbReference type="SUPFAM" id="SSF117856">
    <property type="entry name" value="AF0104/ALDC/Ptd012-like"/>
    <property type="match status" value="1"/>
</dbReference>
<evidence type="ECO:0000313" key="9">
    <source>
        <dbReference type="EMBL" id="KAF2023489.1"/>
    </source>
</evidence>
<gene>
    <name evidence="9" type="ORF">EK21DRAFT_105268</name>
</gene>
<comment type="pathway">
    <text evidence="2">Polyol metabolism; (R,R)-butane-2,3-diol biosynthesis; (R,R)-butane-2,3-diol from pyruvate: step 2/3.</text>
</comment>
<dbReference type="Proteomes" id="UP000799777">
    <property type="component" value="Unassembled WGS sequence"/>
</dbReference>
<dbReference type="InterPro" id="IPR005128">
    <property type="entry name" value="Acetolactate_a_deCO2ase"/>
</dbReference>
<comment type="catalytic activity">
    <reaction evidence="1">
        <text>(2S)-2-acetolactate + H(+) = (R)-acetoin + CO2</text>
        <dbReference type="Rhea" id="RHEA:21580"/>
        <dbReference type="ChEBI" id="CHEBI:15378"/>
        <dbReference type="ChEBI" id="CHEBI:15686"/>
        <dbReference type="ChEBI" id="CHEBI:16526"/>
        <dbReference type="ChEBI" id="CHEBI:58476"/>
        <dbReference type="EC" id="4.1.1.5"/>
    </reaction>
</comment>
<dbReference type="EC" id="4.1.1.5" evidence="4"/>
<dbReference type="OrthoDB" id="509395at2759"/>
<dbReference type="GO" id="GO:0045151">
    <property type="term" value="P:acetoin biosynthetic process"/>
    <property type="evidence" value="ECO:0007669"/>
    <property type="project" value="UniProtKB-KW"/>
</dbReference>
<accession>A0A9P4LGT0</accession>